<evidence type="ECO:0000313" key="5">
    <source>
        <dbReference type="Proteomes" id="UP000515129"/>
    </source>
</evidence>
<name>A0A6P6KP89_CARAU</name>
<keyword evidence="5" id="KW-1185">Reference proteome</keyword>
<sequence length="233" mass="25740">MQPFFQLIIAIASFTLTAAVSDSERVEVKSGETLTLRVQTPGNVSRATLTLLKKSENRTEEPITLYCSPEEEERGCSVKKSDRFSITSDTESLSLIFGDVRVSDEGCYTVSYIDNFNIWTEKLFEVTVNGSLETPHKPKETPGNSLEHWIIIAVSIALSASVILGIIYVIKRIINRRKKKLKTRGDPEEIISLSSAGAASKPTTDESLEMGDVTKSSVDNNKQRSKKDLNHGA</sequence>
<feature type="transmembrane region" description="Helical" evidence="2">
    <location>
        <begin position="149"/>
        <end position="170"/>
    </location>
</feature>
<evidence type="ECO:0000259" key="4">
    <source>
        <dbReference type="SMART" id="SM00409"/>
    </source>
</evidence>
<dbReference type="InterPro" id="IPR036179">
    <property type="entry name" value="Ig-like_dom_sf"/>
</dbReference>
<dbReference type="InterPro" id="IPR013106">
    <property type="entry name" value="Ig_V-set"/>
</dbReference>
<dbReference type="RefSeq" id="XP_026072967.1">
    <property type="nucleotide sequence ID" value="XM_026217182.1"/>
</dbReference>
<feature type="signal peptide" evidence="3">
    <location>
        <begin position="1"/>
        <end position="19"/>
    </location>
</feature>
<dbReference type="KEGG" id="caua:113052750"/>
<dbReference type="InterPro" id="IPR003599">
    <property type="entry name" value="Ig_sub"/>
</dbReference>
<accession>A0A6P6KP89</accession>
<reference evidence="6" key="1">
    <citation type="submission" date="2025-08" db="UniProtKB">
        <authorList>
            <consortium name="RefSeq"/>
        </authorList>
    </citation>
    <scope>IDENTIFICATION</scope>
    <source>
        <strain evidence="6">Wakin</strain>
        <tissue evidence="6">Muscle</tissue>
    </source>
</reference>
<dbReference type="Gene3D" id="2.60.40.10">
    <property type="entry name" value="Immunoglobulins"/>
    <property type="match status" value="1"/>
</dbReference>
<gene>
    <name evidence="6" type="primary">LOC113052750</name>
</gene>
<keyword evidence="2" id="KW-0812">Transmembrane</keyword>
<evidence type="ECO:0000256" key="3">
    <source>
        <dbReference type="SAM" id="SignalP"/>
    </source>
</evidence>
<protein>
    <submittedName>
        <fullName evidence="6">Uncharacterized protein LOC113052750</fullName>
    </submittedName>
</protein>
<dbReference type="OrthoDB" id="8977832at2759"/>
<evidence type="ECO:0000313" key="6">
    <source>
        <dbReference type="RefSeq" id="XP_026072967.1"/>
    </source>
</evidence>
<organism evidence="5 6">
    <name type="scientific">Carassius auratus</name>
    <name type="common">Goldfish</name>
    <dbReference type="NCBI Taxonomy" id="7957"/>
    <lineage>
        <taxon>Eukaryota</taxon>
        <taxon>Metazoa</taxon>
        <taxon>Chordata</taxon>
        <taxon>Craniata</taxon>
        <taxon>Vertebrata</taxon>
        <taxon>Euteleostomi</taxon>
        <taxon>Actinopterygii</taxon>
        <taxon>Neopterygii</taxon>
        <taxon>Teleostei</taxon>
        <taxon>Ostariophysi</taxon>
        <taxon>Cypriniformes</taxon>
        <taxon>Cyprinidae</taxon>
        <taxon>Cyprininae</taxon>
        <taxon>Carassius</taxon>
    </lineage>
</organism>
<dbReference type="Pfam" id="PF07686">
    <property type="entry name" value="V-set"/>
    <property type="match status" value="1"/>
</dbReference>
<dbReference type="GeneID" id="113052750"/>
<dbReference type="SMART" id="SM00409">
    <property type="entry name" value="IG"/>
    <property type="match status" value="1"/>
</dbReference>
<keyword evidence="2" id="KW-0472">Membrane</keyword>
<feature type="region of interest" description="Disordered" evidence="1">
    <location>
        <begin position="192"/>
        <end position="233"/>
    </location>
</feature>
<dbReference type="SUPFAM" id="SSF48726">
    <property type="entry name" value="Immunoglobulin"/>
    <property type="match status" value="1"/>
</dbReference>
<dbReference type="AlphaFoldDB" id="A0A6P6KP89"/>
<dbReference type="InterPro" id="IPR013783">
    <property type="entry name" value="Ig-like_fold"/>
</dbReference>
<evidence type="ECO:0000256" key="2">
    <source>
        <dbReference type="SAM" id="Phobius"/>
    </source>
</evidence>
<proteinExistence type="predicted"/>
<keyword evidence="3" id="KW-0732">Signal</keyword>
<keyword evidence="2" id="KW-1133">Transmembrane helix</keyword>
<feature type="domain" description="Immunoglobulin" evidence="4">
    <location>
        <begin position="23"/>
        <end position="129"/>
    </location>
</feature>
<dbReference type="Proteomes" id="UP000515129">
    <property type="component" value="Chromosome 3"/>
</dbReference>
<feature type="chain" id="PRO_5028100255" evidence="3">
    <location>
        <begin position="20"/>
        <end position="233"/>
    </location>
</feature>
<evidence type="ECO:0000256" key="1">
    <source>
        <dbReference type="SAM" id="MobiDB-lite"/>
    </source>
</evidence>